<dbReference type="STRING" id="425264.A0A3G2S2Z0"/>
<organism evidence="2 3">
    <name type="scientific">Malassezia restricta (strain ATCC 96810 / NBRC 103918 / CBS 7877)</name>
    <name type="common">Seborrheic dermatitis infection agent</name>
    <dbReference type="NCBI Taxonomy" id="425264"/>
    <lineage>
        <taxon>Eukaryota</taxon>
        <taxon>Fungi</taxon>
        <taxon>Dikarya</taxon>
        <taxon>Basidiomycota</taxon>
        <taxon>Ustilaginomycotina</taxon>
        <taxon>Malasseziomycetes</taxon>
        <taxon>Malasseziales</taxon>
        <taxon>Malasseziaceae</taxon>
        <taxon>Malassezia</taxon>
    </lineage>
</organism>
<accession>A0A3G2S2Z0</accession>
<dbReference type="PANTHER" id="PTHR28106:SF1">
    <property type="entry name" value="MITOCHONDRIAL ATPASE COMPLEX SUBUNIT ATP10"/>
    <property type="match status" value="1"/>
</dbReference>
<dbReference type="GO" id="GO:0033615">
    <property type="term" value="P:mitochondrial proton-transporting ATP synthase complex assembly"/>
    <property type="evidence" value="ECO:0007669"/>
    <property type="project" value="TreeGrafter"/>
</dbReference>
<dbReference type="AlphaFoldDB" id="A0A3G2S2Z0"/>
<keyword evidence="3" id="KW-1185">Reference proteome</keyword>
<dbReference type="OrthoDB" id="17089at2759"/>
<dbReference type="Proteomes" id="UP000269793">
    <property type="component" value="Chromosome II"/>
</dbReference>
<dbReference type="EMBL" id="CP033149">
    <property type="protein sequence ID" value="AYO42126.1"/>
    <property type="molecule type" value="Genomic_DNA"/>
</dbReference>
<name>A0A3G2S2Z0_MALR7</name>
<evidence type="ECO:0000313" key="2">
    <source>
        <dbReference type="EMBL" id="AYO42126.1"/>
    </source>
</evidence>
<feature type="region of interest" description="Disordered" evidence="1">
    <location>
        <begin position="28"/>
        <end position="60"/>
    </location>
</feature>
<gene>
    <name evidence="2" type="primary">ATP10</name>
    <name evidence="2" type="ORF">DNF11_1176</name>
</gene>
<dbReference type="GO" id="GO:0005743">
    <property type="term" value="C:mitochondrial inner membrane"/>
    <property type="evidence" value="ECO:0007669"/>
    <property type="project" value="TreeGrafter"/>
</dbReference>
<dbReference type="VEuPathDB" id="FungiDB:DNF11_1176"/>
<protein>
    <submittedName>
        <fullName evidence="2">Mitochondrial ATPase complex subunit ATP10</fullName>
    </submittedName>
</protein>
<dbReference type="PANTHER" id="PTHR28106">
    <property type="entry name" value="MITOCHONDRIAL ATPASE COMPLEX SUBUNIT ATP10"/>
    <property type="match status" value="1"/>
</dbReference>
<evidence type="ECO:0000313" key="3">
    <source>
        <dbReference type="Proteomes" id="UP000269793"/>
    </source>
</evidence>
<evidence type="ECO:0000256" key="1">
    <source>
        <dbReference type="SAM" id="MobiDB-lite"/>
    </source>
</evidence>
<dbReference type="Pfam" id="PF05176">
    <property type="entry name" value="ATP-synt_10"/>
    <property type="match status" value="1"/>
</dbReference>
<sequence>MLRTWVRSTPYHAGTGLNLAARAGLPRAYATKPPKGDDETPPTSFGPPEPSSYMSSVSEAATEANTKPLPFLSQPLGITKRPTSEKPSWTERHAEWFDRDVRLEKRRLIIKDATRGYFHDFHEIRSHGGKTWRSPQTMIRADKARYFPDIQGTCLADKSKKHTADMLFGHVSIVAIVTSRVSEEHTRSFYEAALERFRSHPHFQLVQINLQENTLKAYLLSLFLSSLRAQVPTDLQSTYLLSQQNMDMVREPMGLHNKHVGYTYLVGPDGKIRWAGSAFAEADEARTLVACTGVLLDRMPGGRKAS</sequence>
<dbReference type="InterPro" id="IPR007849">
    <property type="entry name" value="ATP10"/>
</dbReference>
<reference evidence="2 3" key="1">
    <citation type="submission" date="2018-10" db="EMBL/GenBank/DDBJ databases">
        <title>Complete genome sequence of Malassezia restricta CBS 7877.</title>
        <authorList>
            <person name="Morand S.C."/>
            <person name="Bertignac M."/>
            <person name="Iltis A."/>
            <person name="Kolder I."/>
            <person name="Pirovano W."/>
            <person name="Jourdain R."/>
            <person name="Clavaud C."/>
        </authorList>
    </citation>
    <scope>NUCLEOTIDE SEQUENCE [LARGE SCALE GENOMIC DNA]</scope>
    <source>
        <strain evidence="2 3">CBS 7877</strain>
    </source>
</reference>
<proteinExistence type="predicted"/>